<reference evidence="2" key="1">
    <citation type="journal article" date="2021" name="bioRxiv">
        <title>Whole Genome Assembly and Annotation of Northern Wild Rice, Zizania palustris L., Supports a Whole Genome Duplication in the Zizania Genus.</title>
        <authorList>
            <person name="Haas M."/>
            <person name="Kono T."/>
            <person name="Macchietto M."/>
            <person name="Millas R."/>
            <person name="McGilp L."/>
            <person name="Shao M."/>
            <person name="Duquette J."/>
            <person name="Hirsch C.N."/>
            <person name="Kimball J."/>
        </authorList>
    </citation>
    <scope>NUCLEOTIDE SEQUENCE</scope>
    <source>
        <tissue evidence="2">Fresh leaf tissue</tissue>
    </source>
</reference>
<name>A0A8J5VSY1_ZIZPA</name>
<evidence type="ECO:0000256" key="1">
    <source>
        <dbReference type="SAM" id="MobiDB-lite"/>
    </source>
</evidence>
<comment type="caution">
    <text evidence="2">The sequence shown here is derived from an EMBL/GenBank/DDBJ whole genome shotgun (WGS) entry which is preliminary data.</text>
</comment>
<feature type="compositionally biased region" description="Basic residues" evidence="1">
    <location>
        <begin position="53"/>
        <end position="69"/>
    </location>
</feature>
<evidence type="ECO:0000313" key="3">
    <source>
        <dbReference type="Proteomes" id="UP000729402"/>
    </source>
</evidence>
<sequence>MLSPATRAAVYGGSSAQVQAARKAALQQFSDQQRLQQEDSFFVETTWRCTRRSCSRTGRKPHDGRRRKSLAGSSCHAGLVDRALN</sequence>
<protein>
    <submittedName>
        <fullName evidence="2">Uncharacterized protein</fullName>
    </submittedName>
</protein>
<keyword evidence="3" id="KW-1185">Reference proteome</keyword>
<dbReference type="AlphaFoldDB" id="A0A8J5VSY1"/>
<dbReference type="Proteomes" id="UP000729402">
    <property type="component" value="Unassembled WGS sequence"/>
</dbReference>
<gene>
    <name evidence="2" type="ORF">GUJ93_ZPchr0015g6972</name>
</gene>
<proteinExistence type="predicted"/>
<organism evidence="2 3">
    <name type="scientific">Zizania palustris</name>
    <name type="common">Northern wild rice</name>
    <dbReference type="NCBI Taxonomy" id="103762"/>
    <lineage>
        <taxon>Eukaryota</taxon>
        <taxon>Viridiplantae</taxon>
        <taxon>Streptophyta</taxon>
        <taxon>Embryophyta</taxon>
        <taxon>Tracheophyta</taxon>
        <taxon>Spermatophyta</taxon>
        <taxon>Magnoliopsida</taxon>
        <taxon>Liliopsida</taxon>
        <taxon>Poales</taxon>
        <taxon>Poaceae</taxon>
        <taxon>BOP clade</taxon>
        <taxon>Oryzoideae</taxon>
        <taxon>Oryzeae</taxon>
        <taxon>Zizaniinae</taxon>
        <taxon>Zizania</taxon>
    </lineage>
</organism>
<feature type="region of interest" description="Disordered" evidence="1">
    <location>
        <begin position="53"/>
        <end position="72"/>
    </location>
</feature>
<reference evidence="2" key="2">
    <citation type="submission" date="2021-02" db="EMBL/GenBank/DDBJ databases">
        <authorList>
            <person name="Kimball J.A."/>
            <person name="Haas M.W."/>
            <person name="Macchietto M."/>
            <person name="Kono T."/>
            <person name="Duquette J."/>
            <person name="Shao M."/>
        </authorList>
    </citation>
    <scope>NUCLEOTIDE SEQUENCE</scope>
    <source>
        <tissue evidence="2">Fresh leaf tissue</tissue>
    </source>
</reference>
<evidence type="ECO:0000313" key="2">
    <source>
        <dbReference type="EMBL" id="KAG8083522.1"/>
    </source>
</evidence>
<accession>A0A8J5VSY1</accession>
<dbReference type="EMBL" id="JAAALK010000085">
    <property type="protein sequence ID" value="KAG8083522.1"/>
    <property type="molecule type" value="Genomic_DNA"/>
</dbReference>